<feature type="compositionally biased region" description="Basic and acidic residues" evidence="1">
    <location>
        <begin position="196"/>
        <end position="210"/>
    </location>
</feature>
<evidence type="ECO:0000256" key="1">
    <source>
        <dbReference type="SAM" id="MobiDB-lite"/>
    </source>
</evidence>
<comment type="caution">
    <text evidence="2">The sequence shown here is derived from an EMBL/GenBank/DDBJ whole genome shotgun (WGS) entry which is preliminary data.</text>
</comment>
<reference evidence="2 3" key="1">
    <citation type="journal article" date="2014" name="Genome Announc.">
        <title>Genome sequence of the basidiomycetous fungus Pseudozyma aphidis DSM70725, an efficient producer of biosurfactant mannosylerythritol lipids.</title>
        <authorList>
            <person name="Lorenz S."/>
            <person name="Guenther M."/>
            <person name="Grumaz C."/>
            <person name="Rupp S."/>
            <person name="Zibek S."/>
            <person name="Sohn K."/>
        </authorList>
    </citation>
    <scope>NUCLEOTIDE SEQUENCE [LARGE SCALE GENOMIC DNA]</scope>
    <source>
        <strain evidence="3">ATCC 32657 / CBS 517.83 / DSM 70725 / JCM 10318 / NBRC 10182 / NRRL Y-7954 / St-0401</strain>
    </source>
</reference>
<feature type="region of interest" description="Disordered" evidence="1">
    <location>
        <begin position="110"/>
        <end position="256"/>
    </location>
</feature>
<feature type="compositionally biased region" description="Basic and acidic residues" evidence="1">
    <location>
        <begin position="225"/>
        <end position="242"/>
    </location>
</feature>
<evidence type="ECO:0000313" key="3">
    <source>
        <dbReference type="Proteomes" id="UP000019462"/>
    </source>
</evidence>
<proteinExistence type="predicted"/>
<feature type="region of interest" description="Disordered" evidence="1">
    <location>
        <begin position="312"/>
        <end position="339"/>
    </location>
</feature>
<keyword evidence="3" id="KW-1185">Reference proteome</keyword>
<dbReference type="HOGENOM" id="CLU_070644_0_0_1"/>
<feature type="compositionally biased region" description="Basic and acidic residues" evidence="1">
    <location>
        <begin position="318"/>
        <end position="328"/>
    </location>
</feature>
<dbReference type="AlphaFoldDB" id="W3VKE6"/>
<feature type="compositionally biased region" description="Basic residues" evidence="1">
    <location>
        <begin position="329"/>
        <end position="339"/>
    </location>
</feature>
<dbReference type="Proteomes" id="UP000019462">
    <property type="component" value="Unassembled WGS sequence"/>
</dbReference>
<gene>
    <name evidence="2" type="ORF">PaG_05177</name>
</gene>
<organism evidence="2 3">
    <name type="scientific">Moesziomyces aphidis</name>
    <name type="common">Pseudozyma aphidis</name>
    <dbReference type="NCBI Taxonomy" id="84754"/>
    <lineage>
        <taxon>Eukaryota</taxon>
        <taxon>Fungi</taxon>
        <taxon>Dikarya</taxon>
        <taxon>Basidiomycota</taxon>
        <taxon>Ustilaginomycotina</taxon>
        <taxon>Ustilaginomycetes</taxon>
        <taxon>Ustilaginales</taxon>
        <taxon>Ustilaginaceae</taxon>
        <taxon>Moesziomyces</taxon>
    </lineage>
</organism>
<dbReference type="OrthoDB" id="2546640at2759"/>
<evidence type="ECO:0000313" key="2">
    <source>
        <dbReference type="EMBL" id="ETS61216.1"/>
    </source>
</evidence>
<name>W3VKE6_MOEAP</name>
<accession>W3VKE6</accession>
<protein>
    <submittedName>
        <fullName evidence="2">Uncharacterized protein</fullName>
    </submittedName>
</protein>
<sequence length="339" mass="37022">MDISACSVCFESGASSAVDAVSSLLQGPHTCSALASALREHPFNRLSALPSPRPLSPSACATGFYHAHRSPASLYLVSAHNQYDIVSPIPLDPRSREPYLPTEAAASMAVFKGGPALPKRTERADEGDDAMSGKRQRRTTELLSNPIHEGQPDDDNSTTQRNNSRKDANKMPMVIEGGDTAKPVSELRSTMDAEMDDAREGSTTPVKEEFDLPPPPTTPKKRSKVKAERNDLLKTPTKKEEAGSSSAAQRSPREQAPLASAWQPEHWDDLNFAILKVVQDHAAELYDASPSLAPWRIKGRLLVKLRQLMKDAQGGDVASKRWDVEMKPNRTKASPKKQP</sequence>
<dbReference type="EMBL" id="AWNI01000022">
    <property type="protein sequence ID" value="ETS61216.1"/>
    <property type="molecule type" value="Genomic_DNA"/>
</dbReference>